<dbReference type="EMBL" id="DF933807">
    <property type="protein sequence ID" value="GAM33621.1"/>
    <property type="molecule type" value="Genomic_DNA"/>
</dbReference>
<reference evidence="2" key="1">
    <citation type="journal article" date="2015" name="Genome Announc.">
        <title>Draft genome sequence of Talaromyces cellulolyticus strain Y-94, a source of lignocellulosic biomass-degrading enzymes.</title>
        <authorList>
            <person name="Fujii T."/>
            <person name="Koike H."/>
            <person name="Sawayama S."/>
            <person name="Yano S."/>
            <person name="Inoue H."/>
        </authorList>
    </citation>
    <scope>NUCLEOTIDE SEQUENCE [LARGE SCALE GENOMIC DNA]</scope>
    <source>
        <strain evidence="2">Y-94</strain>
    </source>
</reference>
<dbReference type="Proteomes" id="UP000053095">
    <property type="component" value="Unassembled WGS sequence"/>
</dbReference>
<dbReference type="AlphaFoldDB" id="A0A0B8N468"/>
<evidence type="ECO:0000313" key="1">
    <source>
        <dbReference type="EMBL" id="GAM33621.1"/>
    </source>
</evidence>
<dbReference type="Gene3D" id="3.40.50.720">
    <property type="entry name" value="NAD(P)-binding Rossmann-like Domain"/>
    <property type="match status" value="1"/>
</dbReference>
<evidence type="ECO:0000313" key="2">
    <source>
        <dbReference type="Proteomes" id="UP000053095"/>
    </source>
</evidence>
<name>A0A0B8N468_TALPI</name>
<keyword evidence="2" id="KW-1185">Reference proteome</keyword>
<protein>
    <submittedName>
        <fullName evidence="1">Alcohol dehydrogenase</fullName>
    </submittedName>
</protein>
<proteinExistence type="predicted"/>
<dbReference type="SUPFAM" id="SSF51735">
    <property type="entry name" value="NAD(P)-binding Rossmann-fold domains"/>
    <property type="match status" value="1"/>
</dbReference>
<accession>A0A0B8N468</accession>
<sequence length="243" mass="26703">MGGLGHLAIEIAAKMGLDVVIVSGSDLKRGEALKFGAKEFHVLRGVNHDQLVGIMGIHGVIYTLTVDMTPSPIVLLWLNVKGCVWTPGDNELLSLQFEIDKKMCHQKRLMQVLSAASDILSATGEYWPEAKRCKDVISRLTSATLRRFTGKVVTLDSNRQESLKHGGTGETQLNAQDGRLTTVVQQQQQQPQHNFSWMPWLSSMAIGDSDAAVNDTQYDPMSIENDLQGLSEGRQLDTSLATE</sequence>
<organism evidence="1 2">
    <name type="scientific">Talaromyces pinophilus</name>
    <name type="common">Penicillium pinophilum</name>
    <dbReference type="NCBI Taxonomy" id="128442"/>
    <lineage>
        <taxon>Eukaryota</taxon>
        <taxon>Fungi</taxon>
        <taxon>Dikarya</taxon>
        <taxon>Ascomycota</taxon>
        <taxon>Pezizomycotina</taxon>
        <taxon>Eurotiomycetes</taxon>
        <taxon>Eurotiomycetidae</taxon>
        <taxon>Eurotiales</taxon>
        <taxon>Trichocomaceae</taxon>
        <taxon>Talaromyces</taxon>
        <taxon>Talaromyces sect. Talaromyces</taxon>
    </lineage>
</organism>
<gene>
    <name evidence="1" type="ORF">TCE0_011r00658</name>
</gene>
<dbReference type="InterPro" id="IPR036291">
    <property type="entry name" value="NAD(P)-bd_dom_sf"/>
</dbReference>